<accession>A0A9D1DR40</accession>
<proteinExistence type="predicted"/>
<comment type="caution">
    <text evidence="1">The sequence shown here is derived from an EMBL/GenBank/DDBJ whole genome shotgun (WGS) entry which is preliminary data.</text>
</comment>
<dbReference type="AlphaFoldDB" id="A0A9D1DR40"/>
<organism evidence="1 2">
    <name type="scientific">Candidatus Gallacutalibacter pullicola</name>
    <dbReference type="NCBI Taxonomy" id="2840830"/>
    <lineage>
        <taxon>Bacteria</taxon>
        <taxon>Bacillati</taxon>
        <taxon>Bacillota</taxon>
        <taxon>Clostridia</taxon>
        <taxon>Eubacteriales</taxon>
        <taxon>Candidatus Gallacutalibacter</taxon>
    </lineage>
</organism>
<evidence type="ECO:0000313" key="2">
    <source>
        <dbReference type="Proteomes" id="UP000886785"/>
    </source>
</evidence>
<name>A0A9D1DR40_9FIRM</name>
<gene>
    <name evidence="1" type="ORF">IAA54_07695</name>
</gene>
<sequence length="432" mass="47984">MYIEKHLSSSLLLGVAQNDITPRYPAELVGFYRPNNLSHGTHSPLALQAAVWRLGNFLCCLLAIDHIGFCLEDANILRDKIAGILGISARQVMLCFSHTHSAPNDSTEPEYFRFLCGQAEDAVRQAASSLAPVKIAWGNAFGDIGVNRRAGAQSLDRRIGILKAVDAYSGEPRLALLRVTAHANTLKADNLLVSSDYFGAAREELSRNFSCPVMLTQGASGNVAPKYFQSQLTPPDADDPTRFVRSESACADMAHEIWDAASPVWEKLRPADTNTLFMDSVSTVFYADVPSETRALEIAEEARRESGIDGTSWLAEVRRLLHQGITFQQCQIEIQYFQLGDGCLCGVPNEIMCEFALRASHLAQDDLFYFGGYTNGCTGYFPTEEEFDLGGYEVYWSWLIYYPYHKLLSPLRRDSCKQLIEAAVRNRPGQVL</sequence>
<evidence type="ECO:0000313" key="1">
    <source>
        <dbReference type="EMBL" id="HIR57539.1"/>
    </source>
</evidence>
<dbReference type="Proteomes" id="UP000886785">
    <property type="component" value="Unassembled WGS sequence"/>
</dbReference>
<reference evidence="1" key="1">
    <citation type="submission" date="2020-10" db="EMBL/GenBank/DDBJ databases">
        <authorList>
            <person name="Gilroy R."/>
        </authorList>
    </citation>
    <scope>NUCLEOTIDE SEQUENCE</scope>
    <source>
        <strain evidence="1">ChiSjej1B19-7085</strain>
    </source>
</reference>
<dbReference type="EMBL" id="DVHF01000086">
    <property type="protein sequence ID" value="HIR57539.1"/>
    <property type="molecule type" value="Genomic_DNA"/>
</dbReference>
<reference evidence="1" key="2">
    <citation type="journal article" date="2021" name="PeerJ">
        <title>Extensive microbial diversity within the chicken gut microbiome revealed by metagenomics and culture.</title>
        <authorList>
            <person name="Gilroy R."/>
            <person name="Ravi A."/>
            <person name="Getino M."/>
            <person name="Pursley I."/>
            <person name="Horton D.L."/>
            <person name="Alikhan N.F."/>
            <person name="Baker D."/>
            <person name="Gharbi K."/>
            <person name="Hall N."/>
            <person name="Watson M."/>
            <person name="Adriaenssens E.M."/>
            <person name="Foster-Nyarko E."/>
            <person name="Jarju S."/>
            <person name="Secka A."/>
            <person name="Antonio M."/>
            <person name="Oren A."/>
            <person name="Chaudhuri R.R."/>
            <person name="La Ragione R."/>
            <person name="Hildebrand F."/>
            <person name="Pallen M.J."/>
        </authorList>
    </citation>
    <scope>NUCLEOTIDE SEQUENCE</scope>
    <source>
        <strain evidence="1">ChiSjej1B19-7085</strain>
    </source>
</reference>
<protein>
    <submittedName>
        <fullName evidence="1">Alkaline ceramidase</fullName>
    </submittedName>
</protein>